<gene>
    <name evidence="2" type="ORF">Raf01_61770</name>
</gene>
<feature type="region of interest" description="Disordered" evidence="1">
    <location>
        <begin position="16"/>
        <end position="122"/>
    </location>
</feature>
<reference evidence="2" key="1">
    <citation type="submission" date="2021-01" db="EMBL/GenBank/DDBJ databases">
        <title>Whole genome shotgun sequence of Rugosimonospora africana NBRC 104875.</title>
        <authorList>
            <person name="Komaki H."/>
            <person name="Tamura T."/>
        </authorList>
    </citation>
    <scope>NUCLEOTIDE SEQUENCE</scope>
    <source>
        <strain evidence="2">NBRC 104875</strain>
    </source>
</reference>
<name>A0A8J3QYA3_9ACTN</name>
<sequence>MFWVDGRVITGIAAVMGGSGRGAGTEDGTAIPYPSRTGLTRLAGTPTGSPRGMPNPQQPEARRSGRDPLVQDSAEDRAPGAGRERGPSSGRPVPEEQRSPFGPQPPANRRVQSGIEPEPDES</sequence>
<evidence type="ECO:0000313" key="2">
    <source>
        <dbReference type="EMBL" id="GIH18005.1"/>
    </source>
</evidence>
<evidence type="ECO:0000256" key="1">
    <source>
        <dbReference type="SAM" id="MobiDB-lite"/>
    </source>
</evidence>
<keyword evidence="3" id="KW-1185">Reference proteome</keyword>
<protein>
    <submittedName>
        <fullName evidence="2">Uncharacterized protein</fullName>
    </submittedName>
</protein>
<accession>A0A8J3QYA3</accession>
<proteinExistence type="predicted"/>
<organism evidence="2 3">
    <name type="scientific">Rugosimonospora africana</name>
    <dbReference type="NCBI Taxonomy" id="556532"/>
    <lineage>
        <taxon>Bacteria</taxon>
        <taxon>Bacillati</taxon>
        <taxon>Actinomycetota</taxon>
        <taxon>Actinomycetes</taxon>
        <taxon>Micromonosporales</taxon>
        <taxon>Micromonosporaceae</taxon>
        <taxon>Rugosimonospora</taxon>
    </lineage>
</organism>
<evidence type="ECO:0000313" key="3">
    <source>
        <dbReference type="Proteomes" id="UP000642748"/>
    </source>
</evidence>
<dbReference type="Proteomes" id="UP000642748">
    <property type="component" value="Unassembled WGS sequence"/>
</dbReference>
<comment type="caution">
    <text evidence="2">The sequence shown here is derived from an EMBL/GenBank/DDBJ whole genome shotgun (WGS) entry which is preliminary data.</text>
</comment>
<dbReference type="AlphaFoldDB" id="A0A8J3QYA3"/>
<dbReference type="EMBL" id="BONZ01000062">
    <property type="protein sequence ID" value="GIH18005.1"/>
    <property type="molecule type" value="Genomic_DNA"/>
</dbReference>
<feature type="compositionally biased region" description="Basic and acidic residues" evidence="1">
    <location>
        <begin position="74"/>
        <end position="86"/>
    </location>
</feature>